<comment type="similarity">
    <text evidence="2 8">Belongs to the glycosyl hydrolase 32 family.</text>
</comment>
<feature type="domain" description="Glycosyl hydrolase family 32 N-terminal" evidence="10">
    <location>
        <begin position="32"/>
        <end position="337"/>
    </location>
</feature>
<dbReference type="EMBL" id="BQXY01000007">
    <property type="protein sequence ID" value="GKU26742.1"/>
    <property type="molecule type" value="Genomic_DNA"/>
</dbReference>
<comment type="pathway">
    <text evidence="1 9">Glycan biosynthesis; sucrose metabolism.</text>
</comment>
<feature type="domain" description="Glycosyl hydrolase family 32 C-terminal" evidence="11">
    <location>
        <begin position="341"/>
        <end position="488"/>
    </location>
</feature>
<keyword evidence="13" id="KW-1185">Reference proteome</keyword>
<keyword evidence="5 8" id="KW-0378">Hydrolase</keyword>
<sequence length="490" mass="57217">MIEEKKLIDSALEEIDKKIGVVESDYYRPVFHIAPKVGLLNDPNGFVFFNGYYHLFYQWHPFSTNHGLKYWYHLRSKDLVNWEDLRVGLVPANWYESHGCYSGSAIEYNDEMRIFYTGNVKNSEGNRESYQCMASSKDGINIEKNMQNPIIKSQPKGYTAHFRDPKVWKENNLFYMLLGAQTDDLEGRVLLYRSENLRDWELVGVVSGSNINGNKAMGYMWECPDLFSIGDKDVLITCPQGIKEQDILYNNRYQAGYFTGKLDYRTGAMEHGSFNELDRGFEFYAPQSCEDYSSRRVMYGWMGMPEEEEQPTKDFGWMHMLTLPRILELKEEKLYQRVPKELEKLRKEKVSVENVDINNCEMTLENFYGDVYELILEFDIEESQDIGIKLRCSADDSEYTLLNFSSKTNLFTVDRTSSGKYLGGKRQCKLNISNKLKLQIFSDRSSLEIFINDGEEVFTLRIFPSIESKNIRFIAKDNKVQLNKATLWTY</sequence>
<gene>
    <name evidence="12" type="primary">sacA</name>
    <name evidence="12" type="ORF">CFOLD11_35690</name>
</gene>
<dbReference type="PANTHER" id="PTHR43101:SF1">
    <property type="entry name" value="BETA-FRUCTOSIDASE"/>
    <property type="match status" value="1"/>
</dbReference>
<dbReference type="PANTHER" id="PTHR43101">
    <property type="entry name" value="BETA-FRUCTOSIDASE"/>
    <property type="match status" value="1"/>
</dbReference>
<evidence type="ECO:0000256" key="7">
    <source>
        <dbReference type="ARBA" id="ARBA00033367"/>
    </source>
</evidence>
<dbReference type="GO" id="GO:0004564">
    <property type="term" value="F:beta-fructofuranosidase activity"/>
    <property type="evidence" value="ECO:0007669"/>
    <property type="project" value="UniProtKB-EC"/>
</dbReference>
<evidence type="ECO:0000256" key="1">
    <source>
        <dbReference type="ARBA" id="ARBA00004914"/>
    </source>
</evidence>
<dbReference type="SMART" id="SM00640">
    <property type="entry name" value="Glyco_32"/>
    <property type="match status" value="1"/>
</dbReference>
<keyword evidence="6 8" id="KW-0326">Glycosidase</keyword>
<evidence type="ECO:0000256" key="8">
    <source>
        <dbReference type="RuleBase" id="RU362110"/>
    </source>
</evidence>
<evidence type="ECO:0000259" key="11">
    <source>
        <dbReference type="Pfam" id="PF08244"/>
    </source>
</evidence>
<organism evidence="12 13">
    <name type="scientific">Clostridium folliculivorans</name>
    <dbReference type="NCBI Taxonomy" id="2886038"/>
    <lineage>
        <taxon>Bacteria</taxon>
        <taxon>Bacillati</taxon>
        <taxon>Bacillota</taxon>
        <taxon>Clostridia</taxon>
        <taxon>Eubacteriales</taxon>
        <taxon>Clostridiaceae</taxon>
        <taxon>Clostridium</taxon>
    </lineage>
</organism>
<dbReference type="AlphaFoldDB" id="A0A9W5Y5C7"/>
<evidence type="ECO:0000256" key="6">
    <source>
        <dbReference type="ARBA" id="ARBA00023295"/>
    </source>
</evidence>
<protein>
    <recommendedName>
        <fullName evidence="4 8">Sucrose-6-phosphate hydrolase</fullName>
        <ecNumber evidence="3 8">3.2.1.26</ecNumber>
    </recommendedName>
    <alternativeName>
        <fullName evidence="7 9">Invertase</fullName>
    </alternativeName>
</protein>
<dbReference type="SUPFAM" id="SSF49899">
    <property type="entry name" value="Concanavalin A-like lectins/glucanases"/>
    <property type="match status" value="1"/>
</dbReference>
<evidence type="ECO:0000256" key="4">
    <source>
        <dbReference type="ARBA" id="ARBA00019623"/>
    </source>
</evidence>
<dbReference type="EC" id="3.2.1.26" evidence="3 8"/>
<dbReference type="InterPro" id="IPR013189">
    <property type="entry name" value="Glyco_hydro_32_C"/>
</dbReference>
<keyword evidence="9" id="KW-0963">Cytoplasm</keyword>
<dbReference type="InterPro" id="IPR013320">
    <property type="entry name" value="ConA-like_dom_sf"/>
</dbReference>
<comment type="caution">
    <text evidence="12">The sequence shown here is derived from an EMBL/GenBank/DDBJ whole genome shotgun (WGS) entry which is preliminary data.</text>
</comment>
<dbReference type="Pfam" id="PF00251">
    <property type="entry name" value="Glyco_hydro_32N"/>
    <property type="match status" value="1"/>
</dbReference>
<evidence type="ECO:0000256" key="3">
    <source>
        <dbReference type="ARBA" id="ARBA00012758"/>
    </source>
</evidence>
<keyword evidence="9" id="KW-0119">Carbohydrate metabolism</keyword>
<dbReference type="InterPro" id="IPR013148">
    <property type="entry name" value="Glyco_hydro_32_N"/>
</dbReference>
<evidence type="ECO:0000256" key="5">
    <source>
        <dbReference type="ARBA" id="ARBA00022801"/>
    </source>
</evidence>
<evidence type="ECO:0000256" key="9">
    <source>
        <dbReference type="RuleBase" id="RU365015"/>
    </source>
</evidence>
<accession>A0A9W5Y5C7</accession>
<dbReference type="GO" id="GO:0005975">
    <property type="term" value="P:carbohydrate metabolic process"/>
    <property type="evidence" value="ECO:0007669"/>
    <property type="project" value="InterPro"/>
</dbReference>
<dbReference type="PROSITE" id="PS00609">
    <property type="entry name" value="GLYCOSYL_HYDROL_F32"/>
    <property type="match status" value="1"/>
</dbReference>
<dbReference type="InterPro" id="IPR001362">
    <property type="entry name" value="Glyco_hydro_32"/>
</dbReference>
<dbReference type="SUPFAM" id="SSF75005">
    <property type="entry name" value="Arabinanase/levansucrase/invertase"/>
    <property type="match status" value="1"/>
</dbReference>
<evidence type="ECO:0000259" key="10">
    <source>
        <dbReference type="Pfam" id="PF00251"/>
    </source>
</evidence>
<dbReference type="Proteomes" id="UP001057868">
    <property type="component" value="Unassembled WGS sequence"/>
</dbReference>
<comment type="catalytic activity">
    <reaction evidence="8">
        <text>Hydrolysis of terminal non-reducing beta-D-fructofuranoside residues in beta-D-fructofuranosides.</text>
        <dbReference type="EC" id="3.2.1.26"/>
    </reaction>
</comment>
<dbReference type="Pfam" id="PF08244">
    <property type="entry name" value="Glyco_hydro_32C"/>
    <property type="match status" value="1"/>
</dbReference>
<dbReference type="InterPro" id="IPR023296">
    <property type="entry name" value="Glyco_hydro_beta-prop_sf"/>
</dbReference>
<dbReference type="InterPro" id="IPR018053">
    <property type="entry name" value="Glyco_hydro_32_AS"/>
</dbReference>
<comment type="subcellular location">
    <subcellularLocation>
        <location evidence="9">Cytoplasm</location>
    </subcellularLocation>
</comment>
<name>A0A9W5Y5C7_9CLOT</name>
<dbReference type="NCBIfam" id="TIGR01322">
    <property type="entry name" value="scrB_fam"/>
    <property type="match status" value="1"/>
</dbReference>
<reference evidence="12" key="1">
    <citation type="journal article" date="2023" name="Int. J. Syst. Evol. Microbiol.">
        <title>&lt;i&gt;Clostridium folliculivorans&lt;/i&gt; sp. nov., isolated from soil samples of an organic paddy in Japan.</title>
        <authorList>
            <person name="Tazawa J."/>
            <person name="Kobayashi H."/>
            <person name="Tanizawa Y."/>
            <person name="Uchino A."/>
            <person name="Tanaka F."/>
            <person name="Urashima Y."/>
            <person name="Miura S."/>
            <person name="Sakamoto M."/>
            <person name="Ohkuma M."/>
            <person name="Tohno M."/>
        </authorList>
    </citation>
    <scope>NUCLEOTIDE SEQUENCE</scope>
    <source>
        <strain evidence="12">D1-1</strain>
    </source>
</reference>
<dbReference type="InterPro" id="IPR051214">
    <property type="entry name" value="GH32_Enzymes"/>
</dbReference>
<dbReference type="RefSeq" id="WP_261853637.1">
    <property type="nucleotide sequence ID" value="NZ_BQXY01000007.1"/>
</dbReference>
<dbReference type="InterPro" id="IPR006232">
    <property type="entry name" value="Suc6P_hydrolase"/>
</dbReference>
<dbReference type="Gene3D" id="2.60.120.560">
    <property type="entry name" value="Exo-inulinase, domain 1"/>
    <property type="match status" value="1"/>
</dbReference>
<evidence type="ECO:0000313" key="12">
    <source>
        <dbReference type="EMBL" id="GKU26742.1"/>
    </source>
</evidence>
<dbReference type="CDD" id="cd18623">
    <property type="entry name" value="GH32_ScrB-like"/>
    <property type="match status" value="1"/>
</dbReference>
<evidence type="ECO:0000256" key="2">
    <source>
        <dbReference type="ARBA" id="ARBA00009902"/>
    </source>
</evidence>
<proteinExistence type="inferred from homology"/>
<evidence type="ECO:0000313" key="13">
    <source>
        <dbReference type="Proteomes" id="UP001057868"/>
    </source>
</evidence>
<dbReference type="GO" id="GO:0005737">
    <property type="term" value="C:cytoplasm"/>
    <property type="evidence" value="ECO:0007669"/>
    <property type="project" value="UniProtKB-SubCell"/>
</dbReference>
<dbReference type="Gene3D" id="2.115.10.20">
    <property type="entry name" value="Glycosyl hydrolase domain, family 43"/>
    <property type="match status" value="1"/>
</dbReference>
<comment type="function">
    <text evidence="9">Enables the bacterium to metabolize sucrose as a sole carbon source.</text>
</comment>